<keyword evidence="1" id="KW-1133">Transmembrane helix</keyword>
<keyword evidence="3" id="KW-1185">Reference proteome</keyword>
<evidence type="ECO:0000313" key="2">
    <source>
        <dbReference type="EMBL" id="CAI5772778.1"/>
    </source>
</evidence>
<dbReference type="Proteomes" id="UP001178461">
    <property type="component" value="Chromosome 4"/>
</dbReference>
<keyword evidence="1" id="KW-0472">Membrane</keyword>
<protein>
    <submittedName>
        <fullName evidence="2">Uncharacterized protein</fullName>
    </submittedName>
</protein>
<keyword evidence="1" id="KW-0812">Transmembrane</keyword>
<evidence type="ECO:0000256" key="1">
    <source>
        <dbReference type="SAM" id="Phobius"/>
    </source>
</evidence>
<dbReference type="AlphaFoldDB" id="A0AA35P5C5"/>
<sequence>MAPALRICSCILRIAICHKLHHSLYVYVLWTGFSQDSWLFWGGYFCVLYYIVKGILAETLVFGVRGCLLLGGKSIFRTLDYFPSTPMYRKTKLRPQSRVLMKSTKGT</sequence>
<name>A0AA35P5C5_9SAUR</name>
<feature type="transmembrane region" description="Helical" evidence="1">
    <location>
        <begin position="41"/>
        <end position="64"/>
    </location>
</feature>
<reference evidence="2" key="1">
    <citation type="submission" date="2022-12" db="EMBL/GenBank/DDBJ databases">
        <authorList>
            <person name="Alioto T."/>
            <person name="Alioto T."/>
            <person name="Gomez Garrido J."/>
        </authorList>
    </citation>
    <scope>NUCLEOTIDE SEQUENCE</scope>
</reference>
<evidence type="ECO:0000313" key="3">
    <source>
        <dbReference type="Proteomes" id="UP001178461"/>
    </source>
</evidence>
<proteinExistence type="predicted"/>
<organism evidence="2 3">
    <name type="scientific">Podarcis lilfordi</name>
    <name type="common">Lilford's wall lizard</name>
    <dbReference type="NCBI Taxonomy" id="74358"/>
    <lineage>
        <taxon>Eukaryota</taxon>
        <taxon>Metazoa</taxon>
        <taxon>Chordata</taxon>
        <taxon>Craniata</taxon>
        <taxon>Vertebrata</taxon>
        <taxon>Euteleostomi</taxon>
        <taxon>Lepidosauria</taxon>
        <taxon>Squamata</taxon>
        <taxon>Bifurcata</taxon>
        <taxon>Unidentata</taxon>
        <taxon>Episquamata</taxon>
        <taxon>Laterata</taxon>
        <taxon>Lacertibaenia</taxon>
        <taxon>Lacertidae</taxon>
        <taxon>Podarcis</taxon>
    </lineage>
</organism>
<gene>
    <name evidence="2" type="ORF">PODLI_1B026796</name>
</gene>
<dbReference type="EMBL" id="OX395129">
    <property type="protein sequence ID" value="CAI5772778.1"/>
    <property type="molecule type" value="Genomic_DNA"/>
</dbReference>
<accession>A0AA35P5C5</accession>